<dbReference type="PANTHER" id="PTHR33623:SF5">
    <property type="entry name" value="HISTONE-LYSINE N-METHYLTRANSFERASE SETD1B-LIKE PROTEIN"/>
    <property type="match status" value="1"/>
</dbReference>
<dbReference type="STRING" id="3659.A0A0A0LAR8"/>
<dbReference type="AlphaFoldDB" id="A0A0A0LAR8"/>
<keyword evidence="3" id="KW-1185">Reference proteome</keyword>
<feature type="compositionally biased region" description="Basic and acidic residues" evidence="1">
    <location>
        <begin position="154"/>
        <end position="165"/>
    </location>
</feature>
<feature type="region of interest" description="Disordered" evidence="1">
    <location>
        <begin position="213"/>
        <end position="235"/>
    </location>
</feature>
<reference evidence="2 3" key="2">
    <citation type="journal article" date="2009" name="PLoS ONE">
        <title>An integrated genetic and cytogenetic map of the cucumber genome.</title>
        <authorList>
            <person name="Ren Y."/>
            <person name="Zhang Z."/>
            <person name="Liu J."/>
            <person name="Staub J.E."/>
            <person name="Han Y."/>
            <person name="Cheng Z."/>
            <person name="Li X."/>
            <person name="Lu J."/>
            <person name="Miao H."/>
            <person name="Kang H."/>
            <person name="Xie B."/>
            <person name="Gu X."/>
            <person name="Wang X."/>
            <person name="Du Y."/>
            <person name="Jin W."/>
            <person name="Huang S."/>
        </authorList>
    </citation>
    <scope>NUCLEOTIDE SEQUENCE [LARGE SCALE GENOMIC DNA]</scope>
    <source>
        <strain evidence="3">cv. 9930</strain>
    </source>
</reference>
<sequence length="472" mass="54152">MARKQHLHELLKQDQEPFLLSNFINDRRSLLKRSSFKSHFHLKNPKPIPHSSDFSAKFCRSTCFFSFNHSPDLANSSPFFGFQSPVKTPCRNPNPVFFHVPARTAGLLLEAALRIQKQSTAARSKSFGKSNGLGLLGSFLKRLTHRSRARKREIHGDGRMNDPRDGPPLPAKMAIEENETENDSVFRLSNVTGFDFCESNLCDSPFRFVLQSSPSPGHRTPELSSPASSPARLDHQANDVESLQKLPAEDEEEEKEQSSPVSVLDPPFEDDDEGHFEDGEDEDDYNLERSFAIVQKAKHQLLKKLRRFERLAELDPIELETFLLHDEDQDEDELSDGDGDDIDHLKEEVEQYEKDIKQHNKEGNDSSRFQIPYRPSRDTKTLVCNLITKEERNLVVIEKSEETMKRVYMRQDLWKRVDSNAIDLMVGKDLKEEVDGWNINKEPRGEIAVEIEVAIFSLLVEEMQSELHCLTH</sequence>
<gene>
    <name evidence="2" type="ORF">Csa_3G751450</name>
</gene>
<name>A0A0A0LAR8_CUCSA</name>
<dbReference type="EMBL" id="CM002924">
    <property type="protein sequence ID" value="KGN59070.1"/>
    <property type="molecule type" value="Genomic_DNA"/>
</dbReference>
<dbReference type="Gramene" id="KGN59070">
    <property type="protein sequence ID" value="KGN59070"/>
    <property type="gene ID" value="Csa_3G751450"/>
</dbReference>
<feature type="region of interest" description="Disordered" evidence="1">
    <location>
        <begin position="147"/>
        <end position="171"/>
    </location>
</feature>
<dbReference type="eggNOG" id="ENOG502QQBC">
    <property type="taxonomic scope" value="Eukaryota"/>
</dbReference>
<protein>
    <recommendedName>
        <fullName evidence="4">DUF4378 domain-containing protein</fullName>
    </recommendedName>
</protein>
<evidence type="ECO:0008006" key="4">
    <source>
        <dbReference type="Google" id="ProtNLM"/>
    </source>
</evidence>
<dbReference type="KEGG" id="csv:105434967"/>
<evidence type="ECO:0000313" key="3">
    <source>
        <dbReference type="Proteomes" id="UP000029981"/>
    </source>
</evidence>
<dbReference type="OMA" id="CENSCFF"/>
<feature type="compositionally biased region" description="Acidic residues" evidence="1">
    <location>
        <begin position="267"/>
        <end position="282"/>
    </location>
</feature>
<dbReference type="Proteomes" id="UP000029981">
    <property type="component" value="Chromosome 3"/>
</dbReference>
<feature type="region of interest" description="Disordered" evidence="1">
    <location>
        <begin position="247"/>
        <end position="282"/>
    </location>
</feature>
<organism evidence="2 3">
    <name type="scientific">Cucumis sativus</name>
    <name type="common">Cucumber</name>
    <dbReference type="NCBI Taxonomy" id="3659"/>
    <lineage>
        <taxon>Eukaryota</taxon>
        <taxon>Viridiplantae</taxon>
        <taxon>Streptophyta</taxon>
        <taxon>Embryophyta</taxon>
        <taxon>Tracheophyta</taxon>
        <taxon>Spermatophyta</taxon>
        <taxon>Magnoliopsida</taxon>
        <taxon>eudicotyledons</taxon>
        <taxon>Gunneridae</taxon>
        <taxon>Pentapetalae</taxon>
        <taxon>rosids</taxon>
        <taxon>fabids</taxon>
        <taxon>Cucurbitales</taxon>
        <taxon>Cucurbitaceae</taxon>
        <taxon>Benincaseae</taxon>
        <taxon>Cucumis</taxon>
    </lineage>
</organism>
<reference evidence="2 3" key="4">
    <citation type="journal article" date="2011" name="BMC Genomics">
        <title>RNA-Seq improves annotation of protein-coding genes in the cucumber genome.</title>
        <authorList>
            <person name="Li Z."/>
            <person name="Zhang Z."/>
            <person name="Yan P."/>
            <person name="Huang S."/>
            <person name="Fei Z."/>
            <person name="Lin K."/>
        </authorList>
    </citation>
    <scope>NUCLEOTIDE SEQUENCE [LARGE SCALE GENOMIC DNA]</scope>
    <source>
        <strain evidence="3">cv. 9930</strain>
    </source>
</reference>
<dbReference type="OrthoDB" id="1918879at2759"/>
<proteinExistence type="predicted"/>
<dbReference type="PANTHER" id="PTHR33623">
    <property type="entry name" value="OS04G0572500 PROTEIN"/>
    <property type="match status" value="1"/>
</dbReference>
<evidence type="ECO:0000256" key="1">
    <source>
        <dbReference type="SAM" id="MobiDB-lite"/>
    </source>
</evidence>
<evidence type="ECO:0000313" key="2">
    <source>
        <dbReference type="EMBL" id="KGN59070.1"/>
    </source>
</evidence>
<reference evidence="2 3" key="3">
    <citation type="journal article" date="2010" name="BMC Genomics">
        <title>Transcriptome sequencing and comparative analysis of cucumber flowers with different sex types.</title>
        <authorList>
            <person name="Guo S."/>
            <person name="Zheng Y."/>
            <person name="Joung J.G."/>
            <person name="Liu S."/>
            <person name="Zhang Z."/>
            <person name="Crasta O.R."/>
            <person name="Sobral B.W."/>
            <person name="Xu Y."/>
            <person name="Huang S."/>
            <person name="Fei Z."/>
        </authorList>
    </citation>
    <scope>NUCLEOTIDE SEQUENCE [LARGE SCALE GENOMIC DNA]</scope>
    <source>
        <strain evidence="3">cv. 9930</strain>
    </source>
</reference>
<accession>A0A0A0LAR8</accession>
<reference evidence="2 3" key="1">
    <citation type="journal article" date="2009" name="Nat. Genet.">
        <title>The genome of the cucumber, Cucumis sativus L.</title>
        <authorList>
            <person name="Huang S."/>
            <person name="Li R."/>
            <person name="Zhang Z."/>
            <person name="Li L."/>
            <person name="Gu X."/>
            <person name="Fan W."/>
            <person name="Lucas W.J."/>
            <person name="Wang X."/>
            <person name="Xie B."/>
            <person name="Ni P."/>
            <person name="Ren Y."/>
            <person name="Zhu H."/>
            <person name="Li J."/>
            <person name="Lin K."/>
            <person name="Jin W."/>
            <person name="Fei Z."/>
            <person name="Li G."/>
            <person name="Staub J."/>
            <person name="Kilian A."/>
            <person name="van der Vossen E.A."/>
            <person name="Wu Y."/>
            <person name="Guo J."/>
            <person name="He J."/>
            <person name="Jia Z."/>
            <person name="Ren Y."/>
            <person name="Tian G."/>
            <person name="Lu Y."/>
            <person name="Ruan J."/>
            <person name="Qian W."/>
            <person name="Wang M."/>
            <person name="Huang Q."/>
            <person name="Li B."/>
            <person name="Xuan Z."/>
            <person name="Cao J."/>
            <person name="Asan"/>
            <person name="Wu Z."/>
            <person name="Zhang J."/>
            <person name="Cai Q."/>
            <person name="Bai Y."/>
            <person name="Zhao B."/>
            <person name="Han Y."/>
            <person name="Li Y."/>
            <person name="Li X."/>
            <person name="Wang S."/>
            <person name="Shi Q."/>
            <person name="Liu S."/>
            <person name="Cho W.K."/>
            <person name="Kim J.Y."/>
            <person name="Xu Y."/>
            <person name="Heller-Uszynska K."/>
            <person name="Miao H."/>
            <person name="Cheng Z."/>
            <person name="Zhang S."/>
            <person name="Wu J."/>
            <person name="Yang Y."/>
            <person name="Kang H."/>
            <person name="Li M."/>
            <person name="Liang H."/>
            <person name="Ren X."/>
            <person name="Shi Z."/>
            <person name="Wen M."/>
            <person name="Jian M."/>
            <person name="Yang H."/>
            <person name="Zhang G."/>
            <person name="Yang Z."/>
            <person name="Chen R."/>
            <person name="Liu S."/>
            <person name="Li J."/>
            <person name="Ma L."/>
            <person name="Liu H."/>
            <person name="Zhou Y."/>
            <person name="Zhao J."/>
            <person name="Fang X."/>
            <person name="Li G."/>
            <person name="Fang L."/>
            <person name="Li Y."/>
            <person name="Liu D."/>
            <person name="Zheng H."/>
            <person name="Zhang Y."/>
            <person name="Qin N."/>
            <person name="Li Z."/>
            <person name="Yang G."/>
            <person name="Yang S."/>
            <person name="Bolund L."/>
            <person name="Kristiansen K."/>
            <person name="Zheng H."/>
            <person name="Li S."/>
            <person name="Zhang X."/>
            <person name="Yang H."/>
            <person name="Wang J."/>
            <person name="Sun R."/>
            <person name="Zhang B."/>
            <person name="Jiang S."/>
            <person name="Wang J."/>
            <person name="Du Y."/>
            <person name="Li S."/>
        </authorList>
    </citation>
    <scope>NUCLEOTIDE SEQUENCE [LARGE SCALE GENOMIC DNA]</scope>
    <source>
        <strain evidence="3">cv. 9930</strain>
    </source>
</reference>